<keyword evidence="2" id="KW-0813">Transport</keyword>
<feature type="transmembrane region" description="Helical" evidence="7">
    <location>
        <begin position="307"/>
        <end position="332"/>
    </location>
</feature>
<accession>A0ABT9H8K9</accession>
<dbReference type="PANTHER" id="PTHR23519">
    <property type="entry name" value="AUTOPHAGY-RELATED PROTEIN 22"/>
    <property type="match status" value="1"/>
</dbReference>
<evidence type="ECO:0000256" key="3">
    <source>
        <dbReference type="ARBA" id="ARBA00022692"/>
    </source>
</evidence>
<comment type="caution">
    <text evidence="8">The sequence shown here is derived from an EMBL/GenBank/DDBJ whole genome shotgun (WGS) entry which is preliminary data.</text>
</comment>
<sequence>MESAQPDPIVRPLSGGFPAASHPTPRLSRGEGGALDRAGFAWAVFEWARNPYYILIVIYVFAPYFARDIIGADLLASGALADLGPEAALAAANAQGQATIASVTKWAGIIAALTAPFLGAALDRGGRLKPVLAVALATIAISSCLLWFARPGGQGLPIPAIMALLVVAYVAFTYSEVTHNAMLSVAGRPDRLSMISGLGLGLGNLAATLIFVALVMLFVLPALTGWPFAAPLFGIDVGEFEHMRLAGPICGVWLMLFSIPFFLNARDPGVPGASWRAALVDGSRSVLRTLREAAQYRELMKFLIARMFYADAMAALLALGAVYVALFLGWGFLEMLCYAIFASACAFCGGLLGGWLDTRLGVKRALIVEIVAMVAALVVQLSITRDSLAFGLIANYTVWDGLAFRTLSDVVYLSLISVVAVAATASISSSRSMLVTLAPTGRSGEFFGLYAIAGTITVWMGPLLVEYFTLWFTDQRIGMASISILFAIGLTALLFVRMPERSSSTA</sequence>
<feature type="transmembrane region" description="Helical" evidence="7">
    <location>
        <begin position="403"/>
        <end position="425"/>
    </location>
</feature>
<dbReference type="RefSeq" id="WP_305929708.1">
    <property type="nucleotide sequence ID" value="NZ_JAVAIL010000002.1"/>
</dbReference>
<feature type="transmembrane region" description="Helical" evidence="7">
    <location>
        <begin position="52"/>
        <end position="70"/>
    </location>
</feature>
<evidence type="ECO:0000256" key="7">
    <source>
        <dbReference type="SAM" id="Phobius"/>
    </source>
</evidence>
<dbReference type="EMBL" id="JAVAIL010000002">
    <property type="protein sequence ID" value="MDP4539588.1"/>
    <property type="molecule type" value="Genomic_DNA"/>
</dbReference>
<evidence type="ECO:0000256" key="2">
    <source>
        <dbReference type="ARBA" id="ARBA00022448"/>
    </source>
</evidence>
<evidence type="ECO:0000313" key="8">
    <source>
        <dbReference type="EMBL" id="MDP4539588.1"/>
    </source>
</evidence>
<dbReference type="InterPro" id="IPR024671">
    <property type="entry name" value="Atg22-like"/>
</dbReference>
<dbReference type="InterPro" id="IPR050495">
    <property type="entry name" value="ATG22/LtaA_families"/>
</dbReference>
<dbReference type="InterPro" id="IPR036259">
    <property type="entry name" value="MFS_trans_sf"/>
</dbReference>
<dbReference type="Gene3D" id="1.20.1250.20">
    <property type="entry name" value="MFS general substrate transporter like domains"/>
    <property type="match status" value="1"/>
</dbReference>
<comment type="subcellular location">
    <subcellularLocation>
        <location evidence="1">Endomembrane system</location>
        <topology evidence="1">Multi-pass membrane protein</topology>
    </subcellularLocation>
</comment>
<feature type="transmembrane region" description="Helical" evidence="7">
    <location>
        <begin position="131"/>
        <end position="149"/>
    </location>
</feature>
<feature type="transmembrane region" description="Helical" evidence="7">
    <location>
        <begin position="243"/>
        <end position="263"/>
    </location>
</feature>
<gene>
    <name evidence="8" type="ORF">Q9K01_08140</name>
</gene>
<feature type="transmembrane region" description="Helical" evidence="7">
    <location>
        <begin position="365"/>
        <end position="383"/>
    </location>
</feature>
<feature type="transmembrane region" description="Helical" evidence="7">
    <location>
        <begin position="195"/>
        <end position="223"/>
    </location>
</feature>
<protein>
    <submittedName>
        <fullName evidence="8">MFS transporter</fullName>
    </submittedName>
</protein>
<dbReference type="Pfam" id="PF11700">
    <property type="entry name" value="ATG22"/>
    <property type="match status" value="1"/>
</dbReference>
<feature type="region of interest" description="Disordered" evidence="6">
    <location>
        <begin position="1"/>
        <end position="29"/>
    </location>
</feature>
<proteinExistence type="predicted"/>
<evidence type="ECO:0000256" key="1">
    <source>
        <dbReference type="ARBA" id="ARBA00004127"/>
    </source>
</evidence>
<name>A0ABT9H8K9_9SPHN</name>
<keyword evidence="4 7" id="KW-1133">Transmembrane helix</keyword>
<reference evidence="8 9" key="1">
    <citation type="submission" date="2023-08" db="EMBL/GenBank/DDBJ databases">
        <title>genomic of DY56.</title>
        <authorList>
            <person name="Wang Y."/>
        </authorList>
    </citation>
    <scope>NUCLEOTIDE SEQUENCE [LARGE SCALE GENOMIC DNA]</scope>
    <source>
        <strain evidence="8 9">DY56-A-20</strain>
    </source>
</reference>
<evidence type="ECO:0000256" key="5">
    <source>
        <dbReference type="ARBA" id="ARBA00023136"/>
    </source>
</evidence>
<evidence type="ECO:0000256" key="6">
    <source>
        <dbReference type="SAM" id="MobiDB-lite"/>
    </source>
</evidence>
<feature type="transmembrane region" description="Helical" evidence="7">
    <location>
        <begin position="338"/>
        <end position="356"/>
    </location>
</feature>
<evidence type="ECO:0000313" key="9">
    <source>
        <dbReference type="Proteomes" id="UP001235664"/>
    </source>
</evidence>
<organism evidence="8 9">
    <name type="scientific">Qipengyuania benthica</name>
    <dbReference type="NCBI Taxonomy" id="3067651"/>
    <lineage>
        <taxon>Bacteria</taxon>
        <taxon>Pseudomonadati</taxon>
        <taxon>Pseudomonadota</taxon>
        <taxon>Alphaproteobacteria</taxon>
        <taxon>Sphingomonadales</taxon>
        <taxon>Erythrobacteraceae</taxon>
        <taxon>Qipengyuania</taxon>
    </lineage>
</organism>
<dbReference type="SUPFAM" id="SSF103473">
    <property type="entry name" value="MFS general substrate transporter"/>
    <property type="match status" value="1"/>
</dbReference>
<evidence type="ECO:0000256" key="4">
    <source>
        <dbReference type="ARBA" id="ARBA00022989"/>
    </source>
</evidence>
<keyword evidence="3 7" id="KW-0812">Transmembrane</keyword>
<dbReference type="PANTHER" id="PTHR23519:SF1">
    <property type="entry name" value="AUTOPHAGY-RELATED PROTEIN 22"/>
    <property type="match status" value="1"/>
</dbReference>
<feature type="transmembrane region" description="Helical" evidence="7">
    <location>
        <begin position="477"/>
        <end position="496"/>
    </location>
</feature>
<dbReference type="Proteomes" id="UP001235664">
    <property type="component" value="Unassembled WGS sequence"/>
</dbReference>
<keyword evidence="9" id="KW-1185">Reference proteome</keyword>
<keyword evidence="5 7" id="KW-0472">Membrane</keyword>
<feature type="transmembrane region" description="Helical" evidence="7">
    <location>
        <begin position="155"/>
        <end position="174"/>
    </location>
</feature>
<feature type="transmembrane region" description="Helical" evidence="7">
    <location>
        <begin position="446"/>
        <end position="465"/>
    </location>
</feature>